<dbReference type="InterPro" id="IPR056494">
    <property type="entry name" value="DUF7108_C"/>
</dbReference>
<protein>
    <recommendedName>
        <fullName evidence="6">RnhA operon protein</fullName>
    </recommendedName>
</protein>
<dbReference type="KEGG" id="nan:AArc1_1582"/>
<dbReference type="EMBL" id="CP024047">
    <property type="protein sequence ID" value="AXR77915.1"/>
    <property type="molecule type" value="Genomic_DNA"/>
</dbReference>
<reference evidence="5" key="1">
    <citation type="submission" date="2017-10" db="EMBL/GenBank/DDBJ databases">
        <title>Phenotypic and genomic properties of facultatively anaerobic sulfur-reducing natronoarchaea from hypersaline soda lakes.</title>
        <authorList>
            <person name="Sorokin D.Y."/>
            <person name="Kublanov I.V."/>
            <person name="Roman P."/>
            <person name="Sinninghe Damste J.S."/>
            <person name="Golyshin P.N."/>
            <person name="Rojo D."/>
            <person name="Ciordia S."/>
            <person name="Mena Md.C."/>
            <person name="Ferrer M."/>
            <person name="Messina E."/>
            <person name="Smedile F."/>
            <person name="La Spada G."/>
            <person name="La Cono V."/>
            <person name="Yakimov M.M."/>
        </authorList>
    </citation>
    <scope>NUCLEOTIDE SEQUENCE [LARGE SCALE GENOMIC DNA]</scope>
    <source>
        <strain evidence="5">AArc1</strain>
    </source>
</reference>
<dbReference type="OrthoDB" id="203809at2157"/>
<feature type="domain" description="DUF7108" evidence="2">
    <location>
        <begin position="19"/>
        <end position="104"/>
    </location>
</feature>
<gene>
    <name evidence="4" type="ORF">AArc1_1582</name>
</gene>
<organism evidence="4 5">
    <name type="scientific">Natrarchaeobaculum sulfurireducens</name>
    <dbReference type="NCBI Taxonomy" id="2044521"/>
    <lineage>
        <taxon>Archaea</taxon>
        <taxon>Methanobacteriati</taxon>
        <taxon>Methanobacteriota</taxon>
        <taxon>Stenosarchaea group</taxon>
        <taxon>Halobacteria</taxon>
        <taxon>Halobacteriales</taxon>
        <taxon>Natrialbaceae</taxon>
        <taxon>Natrarchaeobaculum</taxon>
    </lineage>
</organism>
<proteinExistence type="predicted"/>
<dbReference type="AlphaFoldDB" id="A0A346PEH0"/>
<sequence length="203" mass="22453">MDDADPTDGGSDADGSHDELPAEVIEEAERLTRLARSVPEDAEAEAHAERRATLLDEHHFTARIRDEDGDAVLVLHPAEWHDDGVIRTDRIEDLSRAIERPLEGTGDPDDWSDVDAQNRELASAVRAAHGDVHGDNADALADFGSNHYAKPIESLTGPELTEFRLEYFVRNAWPSAAQRAVIDDSITLVYETAGETVPEYRFQ</sequence>
<evidence type="ECO:0000259" key="3">
    <source>
        <dbReference type="Pfam" id="PF23420"/>
    </source>
</evidence>
<accession>A0A346PEH0</accession>
<name>A0A346PEH0_9EURY</name>
<evidence type="ECO:0000313" key="5">
    <source>
        <dbReference type="Proteomes" id="UP000258707"/>
    </source>
</evidence>
<evidence type="ECO:0000313" key="4">
    <source>
        <dbReference type="EMBL" id="AXR77915.1"/>
    </source>
</evidence>
<dbReference type="Proteomes" id="UP000258707">
    <property type="component" value="Chromosome"/>
</dbReference>
<dbReference type="Pfam" id="PF23418">
    <property type="entry name" value="DUF7108"/>
    <property type="match status" value="1"/>
</dbReference>
<feature type="region of interest" description="Disordered" evidence="1">
    <location>
        <begin position="1"/>
        <end position="23"/>
    </location>
</feature>
<dbReference type="InterPro" id="IPR055532">
    <property type="entry name" value="DUF7108_N"/>
</dbReference>
<evidence type="ECO:0000256" key="1">
    <source>
        <dbReference type="SAM" id="MobiDB-lite"/>
    </source>
</evidence>
<dbReference type="Pfam" id="PF23420">
    <property type="entry name" value="DUF7108_C"/>
    <property type="match status" value="1"/>
</dbReference>
<feature type="domain" description="DUF7108" evidence="3">
    <location>
        <begin position="109"/>
        <end position="197"/>
    </location>
</feature>
<evidence type="ECO:0008006" key="6">
    <source>
        <dbReference type="Google" id="ProtNLM"/>
    </source>
</evidence>
<evidence type="ECO:0000259" key="2">
    <source>
        <dbReference type="Pfam" id="PF23418"/>
    </source>
</evidence>